<evidence type="ECO:0000256" key="2">
    <source>
        <dbReference type="ARBA" id="ARBA00005689"/>
    </source>
</evidence>
<feature type="domain" description="Alanine dehydrogenase/pyridine nucleotide transhydrogenase NAD(H)-binding" evidence="14">
    <location>
        <begin position="61"/>
        <end position="199"/>
    </location>
</feature>
<evidence type="ECO:0000256" key="9">
    <source>
        <dbReference type="ARBA" id="ARBA00023154"/>
    </source>
</evidence>
<evidence type="ECO:0000256" key="3">
    <source>
        <dbReference type="ARBA" id="ARBA00011245"/>
    </source>
</evidence>
<keyword evidence="16" id="KW-1185">Reference proteome</keyword>
<dbReference type="OrthoDB" id="265306at2759"/>
<evidence type="ECO:0000256" key="11">
    <source>
        <dbReference type="ARBA" id="ARBA00033228"/>
    </source>
</evidence>
<keyword evidence="7" id="KW-0560">Oxidoreductase</keyword>
<comment type="caution">
    <text evidence="15">The sequence shown here is derived from an EMBL/GenBank/DDBJ whole genome shotgun (WGS) entry which is preliminary data.</text>
</comment>
<dbReference type="Gene3D" id="3.40.50.720">
    <property type="entry name" value="NAD(P)-binding Rossmann-like Domain"/>
    <property type="match status" value="1"/>
</dbReference>
<dbReference type="InterPro" id="IPR007698">
    <property type="entry name" value="AlaDH/PNT_NAD(H)-bd"/>
</dbReference>
<comment type="subunit">
    <text evidence="3">Monomer.</text>
</comment>
<dbReference type="Proteomes" id="UP000530670">
    <property type="component" value="Unassembled WGS sequence"/>
</dbReference>
<keyword evidence="6" id="KW-0028">Amino-acid biosynthesis</keyword>
<comment type="similarity">
    <text evidence="2">Belongs to the AlaDH/PNT family.</text>
</comment>
<keyword evidence="8" id="KW-0520">NAD</keyword>
<evidence type="ECO:0000313" key="15">
    <source>
        <dbReference type="EMBL" id="KAF5646673.1"/>
    </source>
</evidence>
<organism evidence="15 16">
    <name type="scientific">Fusarium tjaetaba</name>
    <dbReference type="NCBI Taxonomy" id="1567544"/>
    <lineage>
        <taxon>Eukaryota</taxon>
        <taxon>Fungi</taxon>
        <taxon>Dikarya</taxon>
        <taxon>Ascomycota</taxon>
        <taxon>Pezizomycotina</taxon>
        <taxon>Sordariomycetes</taxon>
        <taxon>Hypocreomycetidae</taxon>
        <taxon>Hypocreales</taxon>
        <taxon>Nectriaceae</taxon>
        <taxon>Fusarium</taxon>
        <taxon>Fusarium fujikuroi species complex</taxon>
    </lineage>
</organism>
<evidence type="ECO:0000256" key="7">
    <source>
        <dbReference type="ARBA" id="ARBA00023002"/>
    </source>
</evidence>
<evidence type="ECO:0000256" key="10">
    <source>
        <dbReference type="ARBA" id="ARBA00023157"/>
    </source>
</evidence>
<name>A0A8H5S8U7_9HYPO</name>
<dbReference type="PRINTS" id="PR01217">
    <property type="entry name" value="PRICHEXTENSN"/>
</dbReference>
<evidence type="ECO:0000259" key="14">
    <source>
        <dbReference type="SMART" id="SM01002"/>
    </source>
</evidence>
<feature type="compositionally biased region" description="Low complexity" evidence="13">
    <location>
        <begin position="323"/>
        <end position="334"/>
    </location>
</feature>
<gene>
    <name evidence="15" type="ORF">FTJAE_1963</name>
</gene>
<dbReference type="GeneID" id="59300377"/>
<dbReference type="InterPro" id="IPR051168">
    <property type="entry name" value="AASS"/>
</dbReference>
<dbReference type="GO" id="GO:0004754">
    <property type="term" value="F:saccharopine dehydrogenase (NAD+, L-lysine-forming) activity"/>
    <property type="evidence" value="ECO:0007669"/>
    <property type="project" value="UniProtKB-EC"/>
</dbReference>
<dbReference type="EC" id="1.5.1.7" evidence="4"/>
<evidence type="ECO:0000256" key="1">
    <source>
        <dbReference type="ARBA" id="ARBA00004884"/>
    </source>
</evidence>
<evidence type="ECO:0000256" key="6">
    <source>
        <dbReference type="ARBA" id="ARBA00022605"/>
    </source>
</evidence>
<dbReference type="GO" id="GO:0019878">
    <property type="term" value="P:lysine biosynthetic process via aminoadipic acid"/>
    <property type="evidence" value="ECO:0007669"/>
    <property type="project" value="TreeGrafter"/>
</dbReference>
<keyword evidence="10" id="KW-1015">Disulfide bond</keyword>
<reference evidence="15 16" key="1">
    <citation type="submission" date="2020-05" db="EMBL/GenBank/DDBJ databases">
        <title>Identification and distribution of gene clusters putatively required for synthesis of sphingolipid metabolism inhibitors in phylogenetically diverse species of the filamentous fungus Fusarium.</title>
        <authorList>
            <person name="Kim H.-S."/>
            <person name="Busman M."/>
            <person name="Brown D.W."/>
            <person name="Divon H."/>
            <person name="Uhlig S."/>
            <person name="Proctor R.H."/>
        </authorList>
    </citation>
    <scope>NUCLEOTIDE SEQUENCE [LARGE SCALE GENOMIC DNA]</scope>
    <source>
        <strain evidence="15 16">NRRL 66243</strain>
    </source>
</reference>
<sequence length="635" mass="68879">MPHLKRGLGNAGFAGAALGIKTLAHQLQDSSSKLPSVETFTDGRGYYLNEDELVNQIREDLAKAEKALGRKPTALVLGALGRCGKGAVDLFLKAGMPDENITRWDLNETKDRDGPYEEIAKADVFLNAIYLSKPIPPFINQELLAKKGRNLAVVIDVSCDTTNPHNPIPIYSINTTFEDPTVPVEIKDDQNNLPLSVISIDHLPSMLPREASEAFSEVTMASSDKNDTVVESIEDEEASEVTHSGAVDSSTAESAAQPPRGCEVSNKIEQATAEASKAARPAQSPRILQPRVSQSPRSVGRPLAPAQVQHAQMVQPQSARVAQSPHHQMPQSPHQMPPSPYMAQHPNMGYAHTHHVPHSPYMAQSPHQMPQSPHQMPQSPYQMPHSPHPHMPQSPHPQMAQSPHPHMPQSPHPQMAQSPHPQIPPSPYMVHPHYAPQPGHAPPQSPLFTPQGTPIMTPQQSPLFTPLATPRFTPTPTPGPQSAAPTPAPSATPAPSSVSSTPAPHSVASTPAPSSIASTPAPESSSRGQVTYDMGPPPKKKRGPKPKPLSERKLLRTTPIVRKEASYSKRKKEEVIAWMLHTRVDRRGEMVPPSTTDAENHFQIPRSTIAGWKKMLLGLGPIPKVLPHEHATDAP</sequence>
<evidence type="ECO:0000256" key="8">
    <source>
        <dbReference type="ARBA" id="ARBA00023027"/>
    </source>
</evidence>
<dbReference type="AlphaFoldDB" id="A0A8H5S8U7"/>
<feature type="compositionally biased region" description="Polar residues" evidence="13">
    <location>
        <begin position="446"/>
        <end position="461"/>
    </location>
</feature>
<feature type="compositionally biased region" description="Polar residues" evidence="13">
    <location>
        <begin position="309"/>
        <end position="321"/>
    </location>
</feature>
<dbReference type="PANTHER" id="PTHR11133:SF23">
    <property type="entry name" value="SACCHAROPINE DEHYDROGENASE [NAD(+), L-LYSINE-FORMING]"/>
    <property type="match status" value="1"/>
</dbReference>
<dbReference type="EMBL" id="JAAQRI010000035">
    <property type="protein sequence ID" value="KAF5646673.1"/>
    <property type="molecule type" value="Genomic_DNA"/>
</dbReference>
<evidence type="ECO:0000256" key="13">
    <source>
        <dbReference type="SAM" id="MobiDB-lite"/>
    </source>
</evidence>
<evidence type="ECO:0000256" key="4">
    <source>
        <dbReference type="ARBA" id="ARBA00012847"/>
    </source>
</evidence>
<feature type="compositionally biased region" description="Low complexity" evidence="13">
    <location>
        <begin position="493"/>
        <end position="526"/>
    </location>
</feature>
<proteinExistence type="inferred from homology"/>
<evidence type="ECO:0000256" key="5">
    <source>
        <dbReference type="ARBA" id="ARBA00021221"/>
    </source>
</evidence>
<dbReference type="GO" id="GO:0005737">
    <property type="term" value="C:cytoplasm"/>
    <property type="evidence" value="ECO:0007669"/>
    <property type="project" value="TreeGrafter"/>
</dbReference>
<comment type="pathway">
    <text evidence="1">Amino-acid biosynthesis; L-lysine biosynthesis via AAA pathway; L-lysine from L-alpha-aminoadipate (fungal route): step 3/3.</text>
</comment>
<protein>
    <recommendedName>
        <fullName evidence="5">Saccharopine dehydrogenase [NAD(+), L-lysine-forming]</fullName>
        <ecNumber evidence="4">1.5.1.7</ecNumber>
    </recommendedName>
    <alternativeName>
        <fullName evidence="11">Lysine--2-oxoglutarate reductase</fullName>
    </alternativeName>
</protein>
<feature type="compositionally biased region" description="Low complexity" evidence="13">
    <location>
        <begin position="462"/>
        <end position="472"/>
    </location>
</feature>
<feature type="region of interest" description="Disordered" evidence="13">
    <location>
        <begin position="232"/>
        <end position="338"/>
    </location>
</feature>
<dbReference type="FunFam" id="3.40.50.720:FF:000217">
    <property type="entry name" value="Saccharopine dehydrogenase [NAD(+), L-lysine-forming]"/>
    <property type="match status" value="1"/>
</dbReference>
<dbReference type="PANTHER" id="PTHR11133">
    <property type="entry name" value="SACCHAROPINE DEHYDROGENASE"/>
    <property type="match status" value="1"/>
</dbReference>
<accession>A0A8H5S8U7</accession>
<evidence type="ECO:0000313" key="16">
    <source>
        <dbReference type="Proteomes" id="UP000530670"/>
    </source>
</evidence>
<dbReference type="RefSeq" id="XP_037210923.1">
    <property type="nucleotide sequence ID" value="XM_037348107.1"/>
</dbReference>
<dbReference type="InterPro" id="IPR036291">
    <property type="entry name" value="NAD(P)-bd_dom_sf"/>
</dbReference>
<keyword evidence="9" id="KW-0457">Lysine biosynthesis</keyword>
<dbReference type="SMART" id="SM01002">
    <property type="entry name" value="AlaDh_PNT_C"/>
    <property type="match status" value="1"/>
</dbReference>
<comment type="catalytic activity">
    <reaction evidence="12">
        <text>L-saccharopine + NAD(+) + H2O = L-lysine + 2-oxoglutarate + NADH + H(+)</text>
        <dbReference type="Rhea" id="RHEA:12440"/>
        <dbReference type="ChEBI" id="CHEBI:15377"/>
        <dbReference type="ChEBI" id="CHEBI:15378"/>
        <dbReference type="ChEBI" id="CHEBI:16810"/>
        <dbReference type="ChEBI" id="CHEBI:32551"/>
        <dbReference type="ChEBI" id="CHEBI:57540"/>
        <dbReference type="ChEBI" id="CHEBI:57945"/>
        <dbReference type="ChEBI" id="CHEBI:57951"/>
        <dbReference type="EC" id="1.5.1.7"/>
    </reaction>
</comment>
<feature type="compositionally biased region" description="Low complexity" evidence="13">
    <location>
        <begin position="364"/>
        <end position="388"/>
    </location>
</feature>
<feature type="region of interest" description="Disordered" evidence="13">
    <location>
        <begin position="361"/>
        <end position="568"/>
    </location>
</feature>
<dbReference type="SUPFAM" id="SSF51735">
    <property type="entry name" value="NAD(P)-binding Rossmann-fold domains"/>
    <property type="match status" value="1"/>
</dbReference>
<evidence type="ECO:0000256" key="12">
    <source>
        <dbReference type="ARBA" id="ARBA00047860"/>
    </source>
</evidence>